<dbReference type="GO" id="GO:0003700">
    <property type="term" value="F:DNA-binding transcription factor activity"/>
    <property type="evidence" value="ECO:0007669"/>
    <property type="project" value="InterPro"/>
</dbReference>
<proteinExistence type="predicted"/>
<gene>
    <name evidence="2" type="ORF">IHE70_32885</name>
</gene>
<dbReference type="SUPFAM" id="SSF88659">
    <property type="entry name" value="Sigma3 and sigma4 domains of RNA polymerase sigma factors"/>
    <property type="match status" value="1"/>
</dbReference>
<dbReference type="Gene3D" id="1.10.10.10">
    <property type="entry name" value="Winged helix-like DNA-binding domain superfamily/Winged helix DNA-binding domain"/>
    <property type="match status" value="1"/>
</dbReference>
<evidence type="ECO:0000313" key="3">
    <source>
        <dbReference type="Proteomes" id="UP000661025"/>
    </source>
</evidence>
<dbReference type="InterPro" id="IPR007630">
    <property type="entry name" value="RNA_pol_sigma70_r4"/>
</dbReference>
<dbReference type="AlphaFoldDB" id="A0A927L9K4"/>
<dbReference type="PRINTS" id="PR00046">
    <property type="entry name" value="SIGMA70FCT"/>
</dbReference>
<reference evidence="2" key="1">
    <citation type="submission" date="2020-09" db="EMBL/GenBank/DDBJ databases">
        <title>Streptomyces canutascabiei sp. nov., which causes potato common scab and is distributed across the world.</title>
        <authorList>
            <person name="Nguyen H.P."/>
            <person name="Weisberg A.J."/>
            <person name="Chang J.H."/>
            <person name="Clarke C.R."/>
        </authorList>
    </citation>
    <scope>NUCLEOTIDE SEQUENCE</scope>
    <source>
        <strain evidence="2">ID-01-6.2a</strain>
    </source>
</reference>
<protein>
    <recommendedName>
        <fullName evidence="1">RNA polymerase sigma-70 region 4 domain-containing protein</fullName>
    </recommendedName>
</protein>
<dbReference type="InterPro" id="IPR013324">
    <property type="entry name" value="RNA_pol_sigma_r3/r4-like"/>
</dbReference>
<evidence type="ECO:0000313" key="2">
    <source>
        <dbReference type="EMBL" id="MBD9727892.1"/>
    </source>
</evidence>
<dbReference type="RefSeq" id="WP_192364297.1">
    <property type="nucleotide sequence ID" value="NZ_CP119182.1"/>
</dbReference>
<name>A0A927L9K4_9ACTN</name>
<dbReference type="Proteomes" id="UP000661025">
    <property type="component" value="Unassembled WGS sequence"/>
</dbReference>
<comment type="caution">
    <text evidence="2">The sequence shown here is derived from an EMBL/GenBank/DDBJ whole genome shotgun (WGS) entry which is preliminary data.</text>
</comment>
<dbReference type="InterPro" id="IPR036388">
    <property type="entry name" value="WH-like_DNA-bd_sf"/>
</dbReference>
<dbReference type="InterPro" id="IPR000943">
    <property type="entry name" value="RNA_pol_sigma70"/>
</dbReference>
<dbReference type="Pfam" id="PF04545">
    <property type="entry name" value="Sigma70_r4"/>
    <property type="match status" value="1"/>
</dbReference>
<dbReference type="GO" id="GO:0006352">
    <property type="term" value="P:DNA-templated transcription initiation"/>
    <property type="evidence" value="ECO:0007669"/>
    <property type="project" value="InterPro"/>
</dbReference>
<evidence type="ECO:0000259" key="1">
    <source>
        <dbReference type="Pfam" id="PF04545"/>
    </source>
</evidence>
<dbReference type="GeneID" id="79934229"/>
<accession>A0A927L9K4</accession>
<organism evidence="2 3">
    <name type="scientific">Streptomyces caniscabiei</name>
    <dbReference type="NCBI Taxonomy" id="2746961"/>
    <lineage>
        <taxon>Bacteria</taxon>
        <taxon>Bacillati</taxon>
        <taxon>Actinomycetota</taxon>
        <taxon>Actinomycetes</taxon>
        <taxon>Kitasatosporales</taxon>
        <taxon>Streptomycetaceae</taxon>
        <taxon>Streptomyces</taxon>
    </lineage>
</organism>
<sequence length="80" mass="9082">MRYARCTRNTRLLLLLVAAGEPDARIRQDISVDRLDTESDHLVGGERQTLEEIGEESGVSCERIRQLETRARDRLKDGTA</sequence>
<feature type="domain" description="RNA polymerase sigma-70 region 4" evidence="1">
    <location>
        <begin position="45"/>
        <end position="76"/>
    </location>
</feature>
<dbReference type="EMBL" id="JACYXT010000017">
    <property type="protein sequence ID" value="MBD9727892.1"/>
    <property type="molecule type" value="Genomic_DNA"/>
</dbReference>